<dbReference type="CDD" id="cd00383">
    <property type="entry name" value="trans_reg_C"/>
    <property type="match status" value="1"/>
</dbReference>
<dbReference type="AlphaFoldDB" id="A0A562R089"/>
<dbReference type="Proteomes" id="UP000318431">
    <property type="component" value="Unassembled WGS sequence"/>
</dbReference>
<dbReference type="Gene3D" id="1.10.10.10">
    <property type="entry name" value="Winged helix-like DNA-binding domain superfamily/Winged helix DNA-binding domain"/>
    <property type="match status" value="1"/>
</dbReference>
<accession>A0A562R089</accession>
<gene>
    <name evidence="4" type="ORF">IP91_04006</name>
</gene>
<feature type="domain" description="OmpR/PhoB-type" evidence="3">
    <location>
        <begin position="9"/>
        <end position="104"/>
    </location>
</feature>
<dbReference type="PANTHER" id="PTHR47691:SF3">
    <property type="entry name" value="HTH-TYPE TRANSCRIPTIONAL REGULATOR RV0890C-RELATED"/>
    <property type="match status" value="1"/>
</dbReference>
<dbReference type="SMART" id="SM00862">
    <property type="entry name" value="Trans_reg_C"/>
    <property type="match status" value="1"/>
</dbReference>
<dbReference type="Pfam" id="PF25872">
    <property type="entry name" value="HTH_77"/>
    <property type="match status" value="1"/>
</dbReference>
<dbReference type="GO" id="GO:0000160">
    <property type="term" value="P:phosphorelay signal transduction system"/>
    <property type="evidence" value="ECO:0007669"/>
    <property type="project" value="InterPro"/>
</dbReference>
<feature type="DNA-binding region" description="OmpR/PhoB-type" evidence="2">
    <location>
        <begin position="9"/>
        <end position="104"/>
    </location>
</feature>
<dbReference type="EMBL" id="VLLB01000008">
    <property type="protein sequence ID" value="TWI62489.1"/>
    <property type="molecule type" value="Genomic_DNA"/>
</dbReference>
<dbReference type="Gene3D" id="3.40.50.300">
    <property type="entry name" value="P-loop containing nucleotide triphosphate hydrolases"/>
    <property type="match status" value="1"/>
</dbReference>
<dbReference type="PROSITE" id="PS51755">
    <property type="entry name" value="OMPR_PHOB"/>
    <property type="match status" value="1"/>
</dbReference>
<dbReference type="SUPFAM" id="SSF52540">
    <property type="entry name" value="P-loop containing nucleoside triphosphate hydrolases"/>
    <property type="match status" value="1"/>
</dbReference>
<dbReference type="OrthoDB" id="9811542at2"/>
<dbReference type="InterPro" id="IPR036388">
    <property type="entry name" value="WH-like_DNA-bd_sf"/>
</dbReference>
<comment type="caution">
    <text evidence="4">The sequence shown here is derived from an EMBL/GenBank/DDBJ whole genome shotgun (WGS) entry which is preliminary data.</text>
</comment>
<reference evidence="4 5" key="1">
    <citation type="journal article" date="2015" name="Stand. Genomic Sci.">
        <title>Genomic Encyclopedia of Bacterial and Archaeal Type Strains, Phase III: the genomes of soil and plant-associated and newly described type strains.</title>
        <authorList>
            <person name="Whitman W.B."/>
            <person name="Woyke T."/>
            <person name="Klenk H.P."/>
            <person name="Zhou Y."/>
            <person name="Lilburn T.G."/>
            <person name="Beck B.J."/>
            <person name="De Vos P."/>
            <person name="Vandamme P."/>
            <person name="Eisen J.A."/>
            <person name="Garrity G."/>
            <person name="Hugenholtz P."/>
            <person name="Kyrpides N.C."/>
        </authorList>
    </citation>
    <scope>NUCLEOTIDE SEQUENCE [LARGE SCALE GENOMIC DNA]</scope>
    <source>
        <strain evidence="4 5">CGMCC 1.10822</strain>
    </source>
</reference>
<dbReference type="PANTHER" id="PTHR47691">
    <property type="entry name" value="REGULATOR-RELATED"/>
    <property type="match status" value="1"/>
</dbReference>
<dbReference type="InterPro" id="IPR027417">
    <property type="entry name" value="P-loop_NTPase"/>
</dbReference>
<name>A0A562R089_9BURK</name>
<dbReference type="InterPro" id="IPR001867">
    <property type="entry name" value="OmpR/PhoB-type_DNA-bd"/>
</dbReference>
<dbReference type="PRINTS" id="PR00364">
    <property type="entry name" value="DISEASERSIST"/>
</dbReference>
<dbReference type="InterPro" id="IPR058852">
    <property type="entry name" value="HTH_77"/>
</dbReference>
<keyword evidence="5" id="KW-1185">Reference proteome</keyword>
<organism evidence="4 5">
    <name type="scientific">Pseudoduganella lurida</name>
    <dbReference type="NCBI Taxonomy" id="1036180"/>
    <lineage>
        <taxon>Bacteria</taxon>
        <taxon>Pseudomonadati</taxon>
        <taxon>Pseudomonadota</taxon>
        <taxon>Betaproteobacteria</taxon>
        <taxon>Burkholderiales</taxon>
        <taxon>Oxalobacteraceae</taxon>
        <taxon>Telluria group</taxon>
        <taxon>Pseudoduganella</taxon>
    </lineage>
</organism>
<dbReference type="SUPFAM" id="SSF46894">
    <property type="entry name" value="C-terminal effector domain of the bipartite response regulators"/>
    <property type="match status" value="1"/>
</dbReference>
<protein>
    <submittedName>
        <fullName evidence="4">Putative ATPase</fullName>
    </submittedName>
</protein>
<dbReference type="GO" id="GO:0003677">
    <property type="term" value="F:DNA binding"/>
    <property type="evidence" value="ECO:0007669"/>
    <property type="project" value="UniProtKB-UniRule"/>
</dbReference>
<evidence type="ECO:0000313" key="4">
    <source>
        <dbReference type="EMBL" id="TWI62489.1"/>
    </source>
</evidence>
<proteinExistence type="predicted"/>
<evidence type="ECO:0000256" key="1">
    <source>
        <dbReference type="ARBA" id="ARBA00023125"/>
    </source>
</evidence>
<sequence>MDRKHWGTAEEVAFGAFRLVPHARALYRHGARVHLSGRAIDVLTVLVERAGTVVTKEELMALVWPRTCVEEGNLRVHVAALRKALGSERAYVENIVGRGYVFVAPVSTATAATLPSPPAGRTAPGPRLLGRDAFLDQLARDLPHQRLITIAGPGGMGKTSVALALCSRTGTLFGSAVHVADLAPLADPALLPGAVAQVLGLAAVTPDGLVAAMAAALAGGQVGTAPAPRVLLVLDSCEHLVAAVAALAARLLRELPGVHIVATSREPLHVDGEQVHWLPPLAVPDAWHEATGLDQLAAYPAVQLFVERASAAGGTFLPDAANATAIAGICRRLDGIPLALELAAGRAAFFGVQELARRLSDCFGVLTHGWRTALPRHQTLRATLDWSHDLLSPGQQATLRRLAVFRGAFTSAAAAQVAQGGGMGATAAAEHVRQLAAKSLVALEADAGAAREPRYRLFDTTRSYALDRLRAAGEEAAVMRLYVRLWCDLPEVAQPPAGDGATEAWQYGPVDDVRAALDWSFGPAGEPLAGARLAAVSAPLWYRLSLMDEYRMRLAPALAFARAAGAAGAPLAMLLHLALGHTLLHVGGAASAARAAAFGQALALAQRLGDDDAARRALWGCYADALFQGEYRHALALACRFGTLARAAGTAAASLTHRRLVARALHYLGDQRAAGEEVAAVVAHPARAASADGFQFDGRVSSLAIHGRLLWLQGLPEQALAVARDGVDEAQRLGHAVSLCFALVLAVPVALWCGDLALARRCTALMEESARRDSLAHWQFWSRAFRAALQRHAGEPAEPADLLVRHPLCGGLLLDVLPTLHPGLLTPRALVRAEEGRAGWAGAELLRCWGEELVRVGALAQAERTFRRALALAQGQGALAWELRAATSLARLLGARGAGRHGADVLGRAYARCTEGWQTRDVAAAAALLDRLASGSPAPLRADCRLSA</sequence>
<dbReference type="Pfam" id="PF00486">
    <property type="entry name" value="Trans_reg_C"/>
    <property type="match status" value="1"/>
</dbReference>
<evidence type="ECO:0000259" key="3">
    <source>
        <dbReference type="PROSITE" id="PS51755"/>
    </source>
</evidence>
<dbReference type="InterPro" id="IPR016032">
    <property type="entry name" value="Sig_transdc_resp-reg_C-effctor"/>
</dbReference>
<evidence type="ECO:0000313" key="5">
    <source>
        <dbReference type="Proteomes" id="UP000318431"/>
    </source>
</evidence>
<dbReference type="GO" id="GO:0006355">
    <property type="term" value="P:regulation of DNA-templated transcription"/>
    <property type="evidence" value="ECO:0007669"/>
    <property type="project" value="InterPro"/>
</dbReference>
<dbReference type="RefSeq" id="WP_145651278.1">
    <property type="nucleotide sequence ID" value="NZ_VLLB01000008.1"/>
</dbReference>
<keyword evidence="1 2" id="KW-0238">DNA-binding</keyword>
<evidence type="ECO:0000256" key="2">
    <source>
        <dbReference type="PROSITE-ProRule" id="PRU01091"/>
    </source>
</evidence>